<name>A0A2R6WBL0_MARPO</name>
<sequence length="177" mass="19034">MPSLPLWGPSLLVATRLAELHHQRPISFAPPPLPLTAITNPCVPTSRPHPRPPLPPSLPPSLGSDLAPFHFSREFGAPRSGSPFRHANHHTLHIVTINSPSDLLPRTFWLSRSPGAFTSDSLTRVVKSGVWVCHEAQQARSGSEAVGRRGVSFREGGRESDIGLSDGRTTTVKGGLA</sequence>
<organism evidence="2 3">
    <name type="scientific">Marchantia polymorpha</name>
    <name type="common">Common liverwort</name>
    <name type="synonym">Marchantia aquatica</name>
    <dbReference type="NCBI Taxonomy" id="3197"/>
    <lineage>
        <taxon>Eukaryota</taxon>
        <taxon>Viridiplantae</taxon>
        <taxon>Streptophyta</taxon>
        <taxon>Embryophyta</taxon>
        <taxon>Marchantiophyta</taxon>
        <taxon>Marchantiopsida</taxon>
        <taxon>Marchantiidae</taxon>
        <taxon>Marchantiales</taxon>
        <taxon>Marchantiaceae</taxon>
        <taxon>Marchantia</taxon>
    </lineage>
</organism>
<keyword evidence="3" id="KW-1185">Reference proteome</keyword>
<proteinExistence type="predicted"/>
<feature type="region of interest" description="Disordered" evidence="1">
    <location>
        <begin position="141"/>
        <end position="177"/>
    </location>
</feature>
<protein>
    <submittedName>
        <fullName evidence="2">Uncharacterized protein</fullName>
    </submittedName>
</protein>
<gene>
    <name evidence="2" type="ORF">MARPO_0114s0045</name>
</gene>
<dbReference type="EMBL" id="KZ772786">
    <property type="protein sequence ID" value="PTQ31233.1"/>
    <property type="molecule type" value="Genomic_DNA"/>
</dbReference>
<feature type="compositionally biased region" description="Polar residues" evidence="1">
    <location>
        <begin position="167"/>
        <end position="177"/>
    </location>
</feature>
<evidence type="ECO:0000313" key="3">
    <source>
        <dbReference type="Proteomes" id="UP000244005"/>
    </source>
</evidence>
<reference evidence="3" key="1">
    <citation type="journal article" date="2017" name="Cell">
        <title>Insights into land plant evolution garnered from the Marchantia polymorpha genome.</title>
        <authorList>
            <person name="Bowman J.L."/>
            <person name="Kohchi T."/>
            <person name="Yamato K.T."/>
            <person name="Jenkins J."/>
            <person name="Shu S."/>
            <person name="Ishizaki K."/>
            <person name="Yamaoka S."/>
            <person name="Nishihama R."/>
            <person name="Nakamura Y."/>
            <person name="Berger F."/>
            <person name="Adam C."/>
            <person name="Aki S.S."/>
            <person name="Althoff F."/>
            <person name="Araki T."/>
            <person name="Arteaga-Vazquez M.A."/>
            <person name="Balasubrmanian S."/>
            <person name="Barry K."/>
            <person name="Bauer D."/>
            <person name="Boehm C.R."/>
            <person name="Briginshaw L."/>
            <person name="Caballero-Perez J."/>
            <person name="Catarino B."/>
            <person name="Chen F."/>
            <person name="Chiyoda S."/>
            <person name="Chovatia M."/>
            <person name="Davies K.M."/>
            <person name="Delmans M."/>
            <person name="Demura T."/>
            <person name="Dierschke T."/>
            <person name="Dolan L."/>
            <person name="Dorantes-Acosta A.E."/>
            <person name="Eklund D.M."/>
            <person name="Florent S.N."/>
            <person name="Flores-Sandoval E."/>
            <person name="Fujiyama A."/>
            <person name="Fukuzawa H."/>
            <person name="Galik B."/>
            <person name="Grimanelli D."/>
            <person name="Grimwood J."/>
            <person name="Grossniklaus U."/>
            <person name="Hamada T."/>
            <person name="Haseloff J."/>
            <person name="Hetherington A.J."/>
            <person name="Higo A."/>
            <person name="Hirakawa Y."/>
            <person name="Hundley H.N."/>
            <person name="Ikeda Y."/>
            <person name="Inoue K."/>
            <person name="Inoue S.I."/>
            <person name="Ishida S."/>
            <person name="Jia Q."/>
            <person name="Kakita M."/>
            <person name="Kanazawa T."/>
            <person name="Kawai Y."/>
            <person name="Kawashima T."/>
            <person name="Kennedy M."/>
            <person name="Kinose K."/>
            <person name="Kinoshita T."/>
            <person name="Kohara Y."/>
            <person name="Koide E."/>
            <person name="Komatsu K."/>
            <person name="Kopischke S."/>
            <person name="Kubo M."/>
            <person name="Kyozuka J."/>
            <person name="Lagercrantz U."/>
            <person name="Lin S.S."/>
            <person name="Lindquist E."/>
            <person name="Lipzen A.M."/>
            <person name="Lu C.W."/>
            <person name="De Luna E."/>
            <person name="Martienssen R.A."/>
            <person name="Minamino N."/>
            <person name="Mizutani M."/>
            <person name="Mizutani M."/>
            <person name="Mochizuki N."/>
            <person name="Monte I."/>
            <person name="Mosher R."/>
            <person name="Nagasaki H."/>
            <person name="Nakagami H."/>
            <person name="Naramoto S."/>
            <person name="Nishitani K."/>
            <person name="Ohtani M."/>
            <person name="Okamoto T."/>
            <person name="Okumura M."/>
            <person name="Phillips J."/>
            <person name="Pollak B."/>
            <person name="Reinders A."/>
            <person name="Rovekamp M."/>
            <person name="Sano R."/>
            <person name="Sawa S."/>
            <person name="Schmid M.W."/>
            <person name="Shirakawa M."/>
            <person name="Solano R."/>
            <person name="Spunde A."/>
            <person name="Suetsugu N."/>
            <person name="Sugano S."/>
            <person name="Sugiyama A."/>
            <person name="Sun R."/>
            <person name="Suzuki Y."/>
            <person name="Takenaka M."/>
            <person name="Takezawa D."/>
            <person name="Tomogane H."/>
            <person name="Tsuzuki M."/>
            <person name="Ueda T."/>
            <person name="Umeda M."/>
            <person name="Ward J.M."/>
            <person name="Watanabe Y."/>
            <person name="Yazaki K."/>
            <person name="Yokoyama R."/>
            <person name="Yoshitake Y."/>
            <person name="Yotsui I."/>
            <person name="Zachgo S."/>
            <person name="Schmutz J."/>
        </authorList>
    </citation>
    <scope>NUCLEOTIDE SEQUENCE [LARGE SCALE GENOMIC DNA]</scope>
    <source>
        <strain evidence="3">Tak-1</strain>
    </source>
</reference>
<evidence type="ECO:0000256" key="1">
    <source>
        <dbReference type="SAM" id="MobiDB-lite"/>
    </source>
</evidence>
<accession>A0A2R6WBL0</accession>
<evidence type="ECO:0000313" key="2">
    <source>
        <dbReference type="EMBL" id="PTQ31233.1"/>
    </source>
</evidence>
<dbReference type="Proteomes" id="UP000244005">
    <property type="component" value="Unassembled WGS sequence"/>
</dbReference>
<dbReference type="Gramene" id="Mp4g06090.1">
    <property type="protein sequence ID" value="Mp4g06090.1.cds1"/>
    <property type="gene ID" value="Mp4g06090"/>
</dbReference>
<dbReference type="AlphaFoldDB" id="A0A2R6WBL0"/>